<dbReference type="InterPro" id="IPR036047">
    <property type="entry name" value="F-box-like_dom_sf"/>
</dbReference>
<evidence type="ECO:0000313" key="4">
    <source>
        <dbReference type="Proteomes" id="UP000307440"/>
    </source>
</evidence>
<keyword evidence="1" id="KW-0175">Coiled coil</keyword>
<dbReference type="InterPro" id="IPR001810">
    <property type="entry name" value="F-box_dom"/>
</dbReference>
<evidence type="ECO:0000259" key="2">
    <source>
        <dbReference type="Pfam" id="PF12937"/>
    </source>
</evidence>
<organism evidence="3 4">
    <name type="scientific">Coprinopsis marcescibilis</name>
    <name type="common">Agaric fungus</name>
    <name type="synonym">Psathyrella marcescibilis</name>
    <dbReference type="NCBI Taxonomy" id="230819"/>
    <lineage>
        <taxon>Eukaryota</taxon>
        <taxon>Fungi</taxon>
        <taxon>Dikarya</taxon>
        <taxon>Basidiomycota</taxon>
        <taxon>Agaricomycotina</taxon>
        <taxon>Agaricomycetes</taxon>
        <taxon>Agaricomycetidae</taxon>
        <taxon>Agaricales</taxon>
        <taxon>Agaricineae</taxon>
        <taxon>Psathyrellaceae</taxon>
        <taxon>Coprinopsis</taxon>
    </lineage>
</organism>
<dbReference type="SUPFAM" id="SSF81383">
    <property type="entry name" value="F-box domain"/>
    <property type="match status" value="1"/>
</dbReference>
<dbReference type="OrthoDB" id="3269400at2759"/>
<feature type="domain" description="F-box" evidence="2">
    <location>
        <begin position="82"/>
        <end position="132"/>
    </location>
</feature>
<gene>
    <name evidence="3" type="ORF">FA15DRAFT_675523</name>
</gene>
<sequence length="575" mass="65131">MPKPLHIDPELSQFSTGTTSEDVSDVLRLKCKNRIHNIRDDISSIDNRILLLRREIDKLNSERKALLKEQDRFIHVVAPARDLPNELIAKIISFSFRNPGMLNQEDRLQFRTLRWVCKKWRDVAFSTPTLWRGLEVILQAKSGSWTSPSQLDSWFRRGGDEAQIRLGIVLGWAEMEMTKSLADVFDFMSSRNLAELAITGASCKVLTSLLDRWETTPSTLRGLQLNIEEVQLESLIRRFSTATLPSLTNLHISGLTMHPFQHSSIVYLYIGARCLTDNVIDPVMFAAILSPEGLPHMEELVLGPALESMVEREVGEEVAAAYTSHPRVKKLVVIGRRTVAALQLMAFPALQFMRVDHLLSPDNSPEEWIVPTHRLEAFLTRMASQPNFHTLSLENANVDGQTIGALVSDLQEVRQINVRDYEFFDYIVTKKLTASMGLGKLEAVLCTDTWYYPEADSKGQLVRHVEGITDFLTLRAKFACTSRASLRIYESTETDKGRRAVLLPVEKDSEHDKAITQLRLLGAEVVFGDEVSVMANYAINAHGYQYHSASKRWQAKKEIDAFTSLIENRPLTWVP</sequence>
<dbReference type="Pfam" id="PF12937">
    <property type="entry name" value="F-box-like"/>
    <property type="match status" value="1"/>
</dbReference>
<keyword evidence="4" id="KW-1185">Reference proteome</keyword>
<evidence type="ECO:0000256" key="1">
    <source>
        <dbReference type="SAM" id="Coils"/>
    </source>
</evidence>
<proteinExistence type="predicted"/>
<dbReference type="EMBL" id="ML210427">
    <property type="protein sequence ID" value="TFK18144.1"/>
    <property type="molecule type" value="Genomic_DNA"/>
</dbReference>
<reference evidence="3 4" key="1">
    <citation type="journal article" date="2019" name="Nat. Ecol. Evol.">
        <title>Megaphylogeny resolves global patterns of mushroom evolution.</title>
        <authorList>
            <person name="Varga T."/>
            <person name="Krizsan K."/>
            <person name="Foldi C."/>
            <person name="Dima B."/>
            <person name="Sanchez-Garcia M."/>
            <person name="Sanchez-Ramirez S."/>
            <person name="Szollosi G.J."/>
            <person name="Szarkandi J.G."/>
            <person name="Papp V."/>
            <person name="Albert L."/>
            <person name="Andreopoulos W."/>
            <person name="Angelini C."/>
            <person name="Antonin V."/>
            <person name="Barry K.W."/>
            <person name="Bougher N.L."/>
            <person name="Buchanan P."/>
            <person name="Buyck B."/>
            <person name="Bense V."/>
            <person name="Catcheside P."/>
            <person name="Chovatia M."/>
            <person name="Cooper J."/>
            <person name="Damon W."/>
            <person name="Desjardin D."/>
            <person name="Finy P."/>
            <person name="Geml J."/>
            <person name="Haridas S."/>
            <person name="Hughes K."/>
            <person name="Justo A."/>
            <person name="Karasinski D."/>
            <person name="Kautmanova I."/>
            <person name="Kiss B."/>
            <person name="Kocsube S."/>
            <person name="Kotiranta H."/>
            <person name="LaButti K.M."/>
            <person name="Lechner B.E."/>
            <person name="Liimatainen K."/>
            <person name="Lipzen A."/>
            <person name="Lukacs Z."/>
            <person name="Mihaltcheva S."/>
            <person name="Morgado L.N."/>
            <person name="Niskanen T."/>
            <person name="Noordeloos M.E."/>
            <person name="Ohm R.A."/>
            <person name="Ortiz-Santana B."/>
            <person name="Ovrebo C."/>
            <person name="Racz N."/>
            <person name="Riley R."/>
            <person name="Savchenko A."/>
            <person name="Shiryaev A."/>
            <person name="Soop K."/>
            <person name="Spirin V."/>
            <person name="Szebenyi C."/>
            <person name="Tomsovsky M."/>
            <person name="Tulloss R.E."/>
            <person name="Uehling J."/>
            <person name="Grigoriev I.V."/>
            <person name="Vagvolgyi C."/>
            <person name="Papp T."/>
            <person name="Martin F.M."/>
            <person name="Miettinen O."/>
            <person name="Hibbett D.S."/>
            <person name="Nagy L.G."/>
        </authorList>
    </citation>
    <scope>NUCLEOTIDE SEQUENCE [LARGE SCALE GENOMIC DNA]</scope>
    <source>
        <strain evidence="3 4">CBS 121175</strain>
    </source>
</reference>
<dbReference type="Proteomes" id="UP000307440">
    <property type="component" value="Unassembled WGS sequence"/>
</dbReference>
<protein>
    <recommendedName>
        <fullName evidence="2">F-box domain-containing protein</fullName>
    </recommendedName>
</protein>
<name>A0A5C3KDU9_COPMA</name>
<feature type="coiled-coil region" evidence="1">
    <location>
        <begin position="42"/>
        <end position="69"/>
    </location>
</feature>
<accession>A0A5C3KDU9</accession>
<evidence type="ECO:0000313" key="3">
    <source>
        <dbReference type="EMBL" id="TFK18144.1"/>
    </source>
</evidence>
<dbReference type="AlphaFoldDB" id="A0A5C3KDU9"/>
<dbReference type="Gene3D" id="1.20.1280.50">
    <property type="match status" value="1"/>
</dbReference>